<dbReference type="EMBL" id="ASPP01026962">
    <property type="protein sequence ID" value="ETO06621.1"/>
    <property type="molecule type" value="Genomic_DNA"/>
</dbReference>
<dbReference type="Proteomes" id="UP000023152">
    <property type="component" value="Unassembled WGS sequence"/>
</dbReference>
<evidence type="ECO:0000256" key="2">
    <source>
        <dbReference type="SAM" id="MobiDB-lite"/>
    </source>
</evidence>
<feature type="coiled-coil region" evidence="1">
    <location>
        <begin position="240"/>
        <end position="352"/>
    </location>
</feature>
<evidence type="ECO:0008006" key="5">
    <source>
        <dbReference type="Google" id="ProtNLM"/>
    </source>
</evidence>
<keyword evidence="4" id="KW-1185">Reference proteome</keyword>
<comment type="caution">
    <text evidence="3">The sequence shown here is derived from an EMBL/GenBank/DDBJ whole genome shotgun (WGS) entry which is preliminary data.</text>
</comment>
<gene>
    <name evidence="3" type="ORF">RFI_30771</name>
</gene>
<keyword evidence="1" id="KW-0175">Coiled coil</keyword>
<evidence type="ECO:0000313" key="3">
    <source>
        <dbReference type="EMBL" id="ETO06621.1"/>
    </source>
</evidence>
<evidence type="ECO:0000256" key="1">
    <source>
        <dbReference type="SAM" id="Coils"/>
    </source>
</evidence>
<feature type="coiled-coil region" evidence="1">
    <location>
        <begin position="186"/>
        <end position="213"/>
    </location>
</feature>
<protein>
    <recommendedName>
        <fullName evidence="5">Viral A-type inclusion protein</fullName>
    </recommendedName>
</protein>
<name>X6LZ21_RETFI</name>
<dbReference type="Gene3D" id="3.30.40.10">
    <property type="entry name" value="Zinc/RING finger domain, C3HC4 (zinc finger)"/>
    <property type="match status" value="1"/>
</dbReference>
<sequence length="501" mass="58698">MLLIDAETRTEEEEESKENKSSIFSFSDCYSKDWASLTNEPQKLNTLICCICNEIANNAMELHCDEHENADQVYLVGEQCLQNYLKQNNEKCPIEQHEYCEFSQSRSMRKLVSELLVICPRQFDLKKRQLNEGIKSGGEEGELWNGSTSNLNSKKNCNCNYKGKMKDLKDHLDNSCNLISTKQNISNEITDQLNEMSKQIKELQNVIKSQTVLSFFEQIKDLKEESLKKDEQIFKPTKDIQQFKIEMNQTIIDLKNQQNEQNKQQNDQDKQIDHLKHELQEKDQTITALTDTIQQLKTDNIEFKQQLKQYQIKFEQYKQNTETKVENQNTNIKQLQLQIQTQFEEEQKEQEQDITELKYNKNCQHMASVLMPLNLRNGIDFLLVTENRQTIQLKNNEWNTYNFGIFLLGENITLTLNCDRLEHLKIKTSHLWIKYSSSRIDCSKLGYPGDQGPGKGKDGGGGGYGKKGKGNDGQGGEINSFWKWRWKYIWRKWWWNNSTNN</sequence>
<feature type="region of interest" description="Disordered" evidence="2">
    <location>
        <begin position="451"/>
        <end position="476"/>
    </location>
</feature>
<proteinExistence type="predicted"/>
<evidence type="ECO:0000313" key="4">
    <source>
        <dbReference type="Proteomes" id="UP000023152"/>
    </source>
</evidence>
<dbReference type="InterPro" id="IPR013083">
    <property type="entry name" value="Znf_RING/FYVE/PHD"/>
</dbReference>
<reference evidence="3 4" key="1">
    <citation type="journal article" date="2013" name="Curr. Biol.">
        <title>The Genome of the Foraminiferan Reticulomyxa filosa.</title>
        <authorList>
            <person name="Glockner G."/>
            <person name="Hulsmann N."/>
            <person name="Schleicher M."/>
            <person name="Noegel A.A."/>
            <person name="Eichinger L."/>
            <person name="Gallinger C."/>
            <person name="Pawlowski J."/>
            <person name="Sierra R."/>
            <person name="Euteneuer U."/>
            <person name="Pillet L."/>
            <person name="Moustafa A."/>
            <person name="Platzer M."/>
            <person name="Groth M."/>
            <person name="Szafranski K."/>
            <person name="Schliwa M."/>
        </authorList>
    </citation>
    <scope>NUCLEOTIDE SEQUENCE [LARGE SCALE GENOMIC DNA]</scope>
</reference>
<dbReference type="AlphaFoldDB" id="X6LZ21"/>
<organism evidence="3 4">
    <name type="scientific">Reticulomyxa filosa</name>
    <dbReference type="NCBI Taxonomy" id="46433"/>
    <lineage>
        <taxon>Eukaryota</taxon>
        <taxon>Sar</taxon>
        <taxon>Rhizaria</taxon>
        <taxon>Retaria</taxon>
        <taxon>Foraminifera</taxon>
        <taxon>Monothalamids</taxon>
        <taxon>Reticulomyxidae</taxon>
        <taxon>Reticulomyxa</taxon>
    </lineage>
</organism>
<dbReference type="OrthoDB" id="1630758at2759"/>
<accession>X6LZ21</accession>